<evidence type="ECO:0000313" key="1">
    <source>
        <dbReference type="EMBL" id="KAF4743471.1"/>
    </source>
</evidence>
<keyword evidence="3" id="KW-1185">Reference proteome</keyword>
<dbReference type="EMBL" id="JABANM010003897">
    <property type="protein sequence ID" value="KAF4750092.1"/>
    <property type="molecule type" value="Genomic_DNA"/>
</dbReference>
<evidence type="ECO:0000313" key="3">
    <source>
        <dbReference type="Proteomes" id="UP000553632"/>
    </source>
</evidence>
<protein>
    <submittedName>
        <fullName evidence="1">Uncharacterized protein</fullName>
    </submittedName>
</protein>
<dbReference type="EMBL" id="JABANO010011446">
    <property type="protein sequence ID" value="KAF4743471.1"/>
    <property type="molecule type" value="Genomic_DNA"/>
</dbReference>
<gene>
    <name evidence="2" type="ORF">FOZ62_003720</name>
    <name evidence="1" type="ORF">FOZ63_031163</name>
</gene>
<reference evidence="3 4" key="1">
    <citation type="submission" date="2020-04" db="EMBL/GenBank/DDBJ databases">
        <title>Perkinsus olseni comparative genomics.</title>
        <authorList>
            <person name="Bogema D.R."/>
        </authorList>
    </citation>
    <scope>NUCLEOTIDE SEQUENCE [LARGE SCALE GENOMIC DNA]</scope>
    <source>
        <strain evidence="2">ATCC PRA-205</strain>
        <strain evidence="1 3">ATCC PRA-207</strain>
    </source>
</reference>
<organism evidence="1 3">
    <name type="scientific">Perkinsus olseni</name>
    <name type="common">Perkinsus atlanticus</name>
    <dbReference type="NCBI Taxonomy" id="32597"/>
    <lineage>
        <taxon>Eukaryota</taxon>
        <taxon>Sar</taxon>
        <taxon>Alveolata</taxon>
        <taxon>Perkinsozoa</taxon>
        <taxon>Perkinsea</taxon>
        <taxon>Perkinsida</taxon>
        <taxon>Perkinsidae</taxon>
        <taxon>Perkinsus</taxon>
    </lineage>
</organism>
<accession>A0A7J6TEY0</accession>
<evidence type="ECO:0000313" key="2">
    <source>
        <dbReference type="EMBL" id="KAF4750092.1"/>
    </source>
</evidence>
<dbReference type="Proteomes" id="UP000553632">
    <property type="component" value="Unassembled WGS sequence"/>
</dbReference>
<proteinExistence type="predicted"/>
<sequence length="99" mass="10347">DDTARSQFSSYDGSYDGSVLRAPAASDAQFSVKSVKRGSPDKLGVHGGGDVPDELLNCIYCKECISSVFGIIADPVCWRYANDCGGGLTCACCAAVNLE</sequence>
<dbReference type="Proteomes" id="UP000574390">
    <property type="component" value="Unassembled WGS sequence"/>
</dbReference>
<evidence type="ECO:0000313" key="4">
    <source>
        <dbReference type="Proteomes" id="UP000574390"/>
    </source>
</evidence>
<comment type="caution">
    <text evidence="1">The sequence shown here is derived from an EMBL/GenBank/DDBJ whole genome shotgun (WGS) entry which is preliminary data.</text>
</comment>
<dbReference type="AlphaFoldDB" id="A0A7J6TEY0"/>
<name>A0A7J6TEY0_PEROL</name>
<feature type="non-terminal residue" evidence="1">
    <location>
        <position position="1"/>
    </location>
</feature>